<keyword evidence="4" id="KW-0479">Metal-binding</keyword>
<evidence type="ECO:0000313" key="14">
    <source>
        <dbReference type="Ensembl" id="ENSMODP00000060491.1"/>
    </source>
</evidence>
<keyword evidence="9" id="KW-0539">Nucleus</keyword>
<dbReference type="Gene3D" id="3.30.160.60">
    <property type="entry name" value="Classic Zinc Finger"/>
    <property type="match status" value="7"/>
</dbReference>
<evidence type="ECO:0000256" key="3">
    <source>
        <dbReference type="ARBA" id="ARBA00006991"/>
    </source>
</evidence>
<keyword evidence="7" id="KW-0862">Zinc</keyword>
<evidence type="ECO:0000256" key="11">
    <source>
        <dbReference type="SAM" id="MobiDB-lite"/>
    </source>
</evidence>
<dbReference type="GO" id="GO:0006357">
    <property type="term" value="P:regulation of transcription by RNA polymerase II"/>
    <property type="evidence" value="ECO:0000318"/>
    <property type="project" value="GO_Central"/>
</dbReference>
<feature type="domain" description="C2H2-type" evidence="12">
    <location>
        <begin position="293"/>
        <end position="320"/>
    </location>
</feature>
<feature type="domain" description="C2H2-type" evidence="12">
    <location>
        <begin position="461"/>
        <end position="488"/>
    </location>
</feature>
<dbReference type="GeneTree" id="ENSGT00950000183169"/>
<dbReference type="SMART" id="SM00355">
    <property type="entry name" value="ZnF_C2H2"/>
    <property type="match status" value="6"/>
</dbReference>
<name>A0A5F8HLF3_MONDO</name>
<feature type="domain" description="C2H2-type" evidence="12">
    <location>
        <begin position="405"/>
        <end position="432"/>
    </location>
</feature>
<keyword evidence="15" id="KW-1185">Reference proteome</keyword>
<reference evidence="14" key="2">
    <citation type="submission" date="2025-08" db="UniProtKB">
        <authorList>
            <consortium name="Ensembl"/>
        </authorList>
    </citation>
    <scope>IDENTIFICATION</scope>
</reference>
<dbReference type="PROSITE" id="PS50157">
    <property type="entry name" value="ZINC_FINGER_C2H2_2"/>
    <property type="match status" value="7"/>
</dbReference>
<dbReference type="Bgee" id="ENSMODG00000050755">
    <property type="expression patterns" value="Expressed in adult mammalian kidney and 18 other cell types or tissues"/>
</dbReference>
<feature type="domain" description="C2H2-type" evidence="12">
    <location>
        <begin position="377"/>
        <end position="404"/>
    </location>
</feature>
<evidence type="ECO:0000256" key="7">
    <source>
        <dbReference type="ARBA" id="ARBA00022833"/>
    </source>
</evidence>
<protein>
    <submittedName>
        <fullName evidence="14">Uncharacterized protein</fullName>
    </submittedName>
</protein>
<dbReference type="CDD" id="cd07765">
    <property type="entry name" value="KRAB_A-box"/>
    <property type="match status" value="1"/>
</dbReference>
<dbReference type="InterPro" id="IPR036236">
    <property type="entry name" value="Znf_C2H2_sf"/>
</dbReference>
<dbReference type="FunFam" id="3.30.160.60:FF:001530">
    <property type="entry name" value="Zinc finger protein 268"/>
    <property type="match status" value="1"/>
</dbReference>
<dbReference type="PANTHER" id="PTHR23234">
    <property type="entry name" value="ZNF44 PROTEIN"/>
    <property type="match status" value="1"/>
</dbReference>
<dbReference type="InterPro" id="IPR036051">
    <property type="entry name" value="KRAB_dom_sf"/>
</dbReference>
<evidence type="ECO:0000256" key="5">
    <source>
        <dbReference type="ARBA" id="ARBA00022737"/>
    </source>
</evidence>
<dbReference type="FunFam" id="3.30.160.60:FF:000350">
    <property type="entry name" value="Zinc finger protein 699"/>
    <property type="match status" value="1"/>
</dbReference>
<accession>A0A5F8HLF3</accession>
<dbReference type="FunFam" id="3.30.160.60:FF:000592">
    <property type="entry name" value="zinc finger protein 90 homolog"/>
    <property type="match status" value="1"/>
</dbReference>
<dbReference type="FunFam" id="3.30.160.60:FF:001498">
    <property type="entry name" value="Zinc finger protein 404"/>
    <property type="match status" value="1"/>
</dbReference>
<dbReference type="AlphaFoldDB" id="A0A5F8HLF3"/>
<evidence type="ECO:0000256" key="6">
    <source>
        <dbReference type="ARBA" id="ARBA00022771"/>
    </source>
</evidence>
<reference evidence="14" key="3">
    <citation type="submission" date="2025-09" db="UniProtKB">
        <authorList>
            <consortium name="Ensembl"/>
        </authorList>
    </citation>
    <scope>IDENTIFICATION</scope>
</reference>
<comment type="function">
    <text evidence="1">May be involved in transcriptional regulation.</text>
</comment>
<dbReference type="PROSITE" id="PS50805">
    <property type="entry name" value="KRAB"/>
    <property type="match status" value="1"/>
</dbReference>
<dbReference type="Proteomes" id="UP000002280">
    <property type="component" value="Chromosome 1"/>
</dbReference>
<dbReference type="InParanoid" id="A0A5F8HLF3"/>
<feature type="domain" description="C2H2-type" evidence="12">
    <location>
        <begin position="349"/>
        <end position="376"/>
    </location>
</feature>
<dbReference type="GO" id="GO:0005634">
    <property type="term" value="C:nucleus"/>
    <property type="evidence" value="ECO:0000318"/>
    <property type="project" value="GO_Central"/>
</dbReference>
<feature type="domain" description="C2H2-type" evidence="12">
    <location>
        <begin position="433"/>
        <end position="460"/>
    </location>
</feature>
<keyword evidence="5" id="KW-0677">Repeat</keyword>
<evidence type="ECO:0000256" key="2">
    <source>
        <dbReference type="ARBA" id="ARBA00004123"/>
    </source>
</evidence>
<dbReference type="SUPFAM" id="SSF57667">
    <property type="entry name" value="beta-beta-alpha zinc fingers"/>
    <property type="match status" value="4"/>
</dbReference>
<evidence type="ECO:0000256" key="1">
    <source>
        <dbReference type="ARBA" id="ARBA00003767"/>
    </source>
</evidence>
<dbReference type="Pfam" id="PF00096">
    <property type="entry name" value="zf-C2H2"/>
    <property type="match status" value="5"/>
</dbReference>
<evidence type="ECO:0000313" key="15">
    <source>
        <dbReference type="Proteomes" id="UP000002280"/>
    </source>
</evidence>
<evidence type="ECO:0000259" key="13">
    <source>
        <dbReference type="PROSITE" id="PS50805"/>
    </source>
</evidence>
<dbReference type="SMART" id="SM00349">
    <property type="entry name" value="KRAB"/>
    <property type="match status" value="1"/>
</dbReference>
<dbReference type="GO" id="GO:0000981">
    <property type="term" value="F:DNA-binding transcription factor activity, RNA polymerase II-specific"/>
    <property type="evidence" value="ECO:0000318"/>
    <property type="project" value="GO_Central"/>
</dbReference>
<feature type="domain" description="C2H2-type" evidence="12">
    <location>
        <begin position="321"/>
        <end position="348"/>
    </location>
</feature>
<dbReference type="GO" id="GO:0008270">
    <property type="term" value="F:zinc ion binding"/>
    <property type="evidence" value="ECO:0007669"/>
    <property type="project" value="UniProtKB-KW"/>
</dbReference>
<comment type="similarity">
    <text evidence="3">Belongs to the krueppel C2H2-type zinc-finger protein family.</text>
</comment>
<dbReference type="FunFam" id="3.30.160.60:FF:000271">
    <property type="entry name" value="Zinc finger protein 662"/>
    <property type="match status" value="1"/>
</dbReference>
<keyword evidence="8" id="KW-0238">DNA-binding</keyword>
<dbReference type="PANTHER" id="PTHR23234:SF10">
    <property type="entry name" value="RIKEN CDNA 6720489N17 GENE-RELATED"/>
    <property type="match status" value="1"/>
</dbReference>
<dbReference type="Pfam" id="PF01352">
    <property type="entry name" value="KRAB"/>
    <property type="match status" value="1"/>
</dbReference>
<dbReference type="SUPFAM" id="SSF109640">
    <property type="entry name" value="KRAB domain (Kruppel-associated box)"/>
    <property type="match status" value="1"/>
</dbReference>
<reference evidence="14 15" key="1">
    <citation type="journal article" date="2007" name="Nature">
        <title>Genome of the marsupial Monodelphis domestica reveals innovation in non-coding sequences.</title>
        <authorList>
            <person name="Mikkelsen T.S."/>
            <person name="Wakefield M.J."/>
            <person name="Aken B."/>
            <person name="Amemiya C.T."/>
            <person name="Chang J.L."/>
            <person name="Duke S."/>
            <person name="Garber M."/>
            <person name="Gentles A.J."/>
            <person name="Goodstadt L."/>
            <person name="Heger A."/>
            <person name="Jurka J."/>
            <person name="Kamal M."/>
            <person name="Mauceli E."/>
            <person name="Searle S.M."/>
            <person name="Sharpe T."/>
            <person name="Baker M.L."/>
            <person name="Batzer M.A."/>
            <person name="Benos P.V."/>
            <person name="Belov K."/>
            <person name="Clamp M."/>
            <person name="Cook A."/>
            <person name="Cuff J."/>
            <person name="Das R."/>
            <person name="Davidow L."/>
            <person name="Deakin J.E."/>
            <person name="Fazzari M.J."/>
            <person name="Glass J.L."/>
            <person name="Grabherr M."/>
            <person name="Greally J.M."/>
            <person name="Gu W."/>
            <person name="Hore T.A."/>
            <person name="Huttley G.A."/>
            <person name="Kleber M."/>
            <person name="Jirtle R.L."/>
            <person name="Koina E."/>
            <person name="Lee J.T."/>
            <person name="Mahony S."/>
            <person name="Marra M.A."/>
            <person name="Miller R.D."/>
            <person name="Nicholls R.D."/>
            <person name="Oda M."/>
            <person name="Papenfuss A.T."/>
            <person name="Parra Z.E."/>
            <person name="Pollock D.D."/>
            <person name="Ray D.A."/>
            <person name="Schein J.E."/>
            <person name="Speed T.P."/>
            <person name="Thompson K."/>
            <person name="VandeBerg J.L."/>
            <person name="Wade C.M."/>
            <person name="Walker J.A."/>
            <person name="Waters P.D."/>
            <person name="Webber C."/>
            <person name="Weidman J.R."/>
            <person name="Xie X."/>
            <person name="Zody M.C."/>
            <person name="Baldwin J."/>
            <person name="Abdouelleil A."/>
            <person name="Abdulkadir J."/>
            <person name="Abebe A."/>
            <person name="Abera B."/>
            <person name="Abreu J."/>
            <person name="Acer S.C."/>
            <person name="Aftuck L."/>
            <person name="Alexander A."/>
            <person name="An P."/>
            <person name="Anderson E."/>
            <person name="Anderson S."/>
            <person name="Arachi H."/>
            <person name="Azer M."/>
            <person name="Bachantsang P."/>
            <person name="Barry A."/>
            <person name="Bayul T."/>
            <person name="Berlin A."/>
            <person name="Bessette D."/>
            <person name="Bloom T."/>
            <person name="Bloom T."/>
            <person name="Boguslavskiy L."/>
            <person name="Bonnet C."/>
            <person name="Boukhgalter B."/>
            <person name="Bourzgui I."/>
            <person name="Brown A."/>
            <person name="Cahill P."/>
            <person name="Channer S."/>
            <person name="Cheshatsang Y."/>
            <person name="Chuda L."/>
            <person name="Citroen M."/>
            <person name="Collymore A."/>
            <person name="Cooke P."/>
            <person name="Costello M."/>
            <person name="D'Aco K."/>
            <person name="Daza R."/>
            <person name="De Haan G."/>
            <person name="DeGray S."/>
            <person name="DeMaso C."/>
            <person name="Dhargay N."/>
            <person name="Dooley K."/>
            <person name="Dooley E."/>
            <person name="Doricent M."/>
            <person name="Dorje P."/>
            <person name="Dorjee K."/>
            <person name="Dupes A."/>
            <person name="Elong R."/>
            <person name="Falk J."/>
            <person name="Farina A."/>
            <person name="Faro S."/>
            <person name="Ferguson D."/>
            <person name="Fisher S."/>
            <person name="Foley C.D."/>
            <person name="Franke A."/>
            <person name="Friedrich D."/>
            <person name="Gadbois L."/>
            <person name="Gearin G."/>
            <person name="Gearin C.R."/>
            <person name="Giannoukos G."/>
            <person name="Goode T."/>
            <person name="Graham J."/>
            <person name="Grandbois E."/>
            <person name="Grewal S."/>
            <person name="Gyaltsen K."/>
            <person name="Hafez N."/>
            <person name="Hagos B."/>
            <person name="Hall J."/>
            <person name="Henson C."/>
            <person name="Hollinger A."/>
            <person name="Honan T."/>
            <person name="Huard M.D."/>
            <person name="Hughes L."/>
            <person name="Hurhula B."/>
            <person name="Husby M.E."/>
            <person name="Kamat A."/>
            <person name="Kanga B."/>
            <person name="Kashin S."/>
            <person name="Khazanovich D."/>
            <person name="Kisner P."/>
            <person name="Lance K."/>
            <person name="Lara M."/>
            <person name="Lee W."/>
            <person name="Lennon N."/>
            <person name="Letendre F."/>
            <person name="LeVine R."/>
            <person name="Lipovsky A."/>
            <person name="Liu X."/>
            <person name="Liu J."/>
            <person name="Liu S."/>
            <person name="Lokyitsang T."/>
            <person name="Lokyitsang Y."/>
            <person name="Lubonja R."/>
            <person name="Lui A."/>
            <person name="MacDonald P."/>
            <person name="Magnisalis V."/>
            <person name="Maru K."/>
            <person name="Matthews C."/>
            <person name="McCusker W."/>
            <person name="McDonough S."/>
            <person name="Mehta T."/>
            <person name="Meldrim J."/>
            <person name="Meneus L."/>
            <person name="Mihai O."/>
            <person name="Mihalev A."/>
            <person name="Mihova T."/>
            <person name="Mittelman R."/>
            <person name="Mlenga V."/>
            <person name="Montmayeur A."/>
            <person name="Mulrain L."/>
            <person name="Navidi A."/>
            <person name="Naylor J."/>
            <person name="Negash T."/>
            <person name="Nguyen T."/>
            <person name="Nguyen N."/>
            <person name="Nicol R."/>
            <person name="Norbu C."/>
            <person name="Norbu N."/>
            <person name="Novod N."/>
            <person name="O'Neill B."/>
            <person name="Osman S."/>
            <person name="Markiewicz E."/>
            <person name="Oyono O.L."/>
            <person name="Patti C."/>
            <person name="Phunkhang P."/>
            <person name="Pierre F."/>
            <person name="Priest M."/>
            <person name="Raghuraman S."/>
            <person name="Rege F."/>
            <person name="Reyes R."/>
            <person name="Rise C."/>
            <person name="Rogov P."/>
            <person name="Ross K."/>
            <person name="Ryan E."/>
            <person name="Settipalli S."/>
            <person name="Shea T."/>
            <person name="Sherpa N."/>
            <person name="Shi L."/>
            <person name="Shih D."/>
            <person name="Sparrow T."/>
            <person name="Spaulding J."/>
            <person name="Stalker J."/>
            <person name="Stange-Thomann N."/>
            <person name="Stavropoulos S."/>
            <person name="Stone C."/>
            <person name="Strader C."/>
            <person name="Tesfaye S."/>
            <person name="Thomson T."/>
            <person name="Thoulutsang Y."/>
            <person name="Thoulutsang D."/>
            <person name="Topham K."/>
            <person name="Topping I."/>
            <person name="Tsamla T."/>
            <person name="Vassiliev H."/>
            <person name="Vo A."/>
            <person name="Wangchuk T."/>
            <person name="Wangdi T."/>
            <person name="Weiand M."/>
            <person name="Wilkinson J."/>
            <person name="Wilson A."/>
            <person name="Yadav S."/>
            <person name="Young G."/>
            <person name="Yu Q."/>
            <person name="Zembek L."/>
            <person name="Zhong D."/>
            <person name="Zimmer A."/>
            <person name="Zwirko Z."/>
            <person name="Jaffe D.B."/>
            <person name="Alvarez P."/>
            <person name="Brockman W."/>
            <person name="Butler J."/>
            <person name="Chin C."/>
            <person name="Gnerre S."/>
            <person name="MacCallum I."/>
            <person name="Graves J.A."/>
            <person name="Ponting C.P."/>
            <person name="Breen M."/>
            <person name="Samollow P.B."/>
            <person name="Lander E.S."/>
            <person name="Lindblad-Toh K."/>
        </authorList>
    </citation>
    <scope>NUCLEOTIDE SEQUENCE [LARGE SCALE GENOMIC DNA]</scope>
</reference>
<dbReference type="InterPro" id="IPR013087">
    <property type="entry name" value="Znf_C2H2_type"/>
</dbReference>
<dbReference type="Ensembl" id="ENSMODT00000071711.1">
    <property type="protein sequence ID" value="ENSMODP00000060491.1"/>
    <property type="gene ID" value="ENSMODG00000050755.1"/>
</dbReference>
<feature type="region of interest" description="Disordered" evidence="11">
    <location>
        <begin position="37"/>
        <end position="57"/>
    </location>
</feature>
<dbReference type="FunFam" id="3.30.160.60:FF:002254">
    <property type="entry name" value="Zinc finger protein 540"/>
    <property type="match status" value="1"/>
</dbReference>
<evidence type="ECO:0000256" key="8">
    <source>
        <dbReference type="ARBA" id="ARBA00023125"/>
    </source>
</evidence>
<dbReference type="PROSITE" id="PS00028">
    <property type="entry name" value="ZINC_FINGER_C2H2_1"/>
    <property type="match status" value="4"/>
</dbReference>
<comment type="subcellular location">
    <subcellularLocation>
        <location evidence="2">Nucleus</location>
    </subcellularLocation>
</comment>
<sequence>MMLTWCHLNPCLGRPCGVLRGSLLTLGSHSLMDHSLAQADSPEPEGMAPGTQRSPSQESITFKDVAVDFNQEEWCLLDHSQKELYMEVMLENVQSLLSVGLPIPRENVLSCFQQGEAPWLLEQKDPRSFCPETENNSEVKKISTKLSLYVQGCDPQICMNEGSCDLILREICDYNININENPKTKTAEKFRQYSVLYQQMKLISENNCFQDNAFRKYFPEEVELIQSHEKSPKMPMYQGNLEGMTFGSSLDFIRHSKSKHVEMLSVNNKSGRPFSQKSELDSHKIINCEEKPYACKQCGKTFAVKHSLSIHQRIHTGEKPYECKQCEKAFAAKYSLASHERIHTGEKPYKCKQCGKAFAVRYSLASHQRIHTGEKPYERKQCGKAFTLRSNLARPERFQSGEKPYECKQCGTAFSVRHSLTQHQRIHTGVKPYECKRCGKTFTRRGGLAKHQTIRSGEKPYEYKQCRKVLAVRSSLTQHQNIHTGEKPYGYKQY</sequence>
<organism evidence="14 15">
    <name type="scientific">Monodelphis domestica</name>
    <name type="common">Gray short-tailed opossum</name>
    <dbReference type="NCBI Taxonomy" id="13616"/>
    <lineage>
        <taxon>Eukaryota</taxon>
        <taxon>Metazoa</taxon>
        <taxon>Chordata</taxon>
        <taxon>Craniata</taxon>
        <taxon>Vertebrata</taxon>
        <taxon>Euteleostomi</taxon>
        <taxon>Mammalia</taxon>
        <taxon>Metatheria</taxon>
        <taxon>Didelphimorphia</taxon>
        <taxon>Didelphidae</taxon>
        <taxon>Monodelphis</taxon>
    </lineage>
</organism>
<proteinExistence type="inferred from homology"/>
<dbReference type="FunFam" id="3.30.160.60:FF:003131">
    <property type="entry name" value="Uncharacterized protein"/>
    <property type="match status" value="1"/>
</dbReference>
<evidence type="ECO:0000256" key="9">
    <source>
        <dbReference type="ARBA" id="ARBA00023242"/>
    </source>
</evidence>
<keyword evidence="6 10" id="KW-0863">Zinc-finger</keyword>
<evidence type="ECO:0000256" key="4">
    <source>
        <dbReference type="ARBA" id="ARBA00022723"/>
    </source>
</evidence>
<dbReference type="Gene3D" id="6.10.140.140">
    <property type="match status" value="1"/>
</dbReference>
<feature type="domain" description="KRAB" evidence="13">
    <location>
        <begin position="60"/>
        <end position="131"/>
    </location>
</feature>
<dbReference type="GO" id="GO:0000978">
    <property type="term" value="F:RNA polymerase II cis-regulatory region sequence-specific DNA binding"/>
    <property type="evidence" value="ECO:0000318"/>
    <property type="project" value="GO_Central"/>
</dbReference>
<dbReference type="InterPro" id="IPR050758">
    <property type="entry name" value="Znf_C2H2-type"/>
</dbReference>
<evidence type="ECO:0000256" key="10">
    <source>
        <dbReference type="PROSITE-ProRule" id="PRU00042"/>
    </source>
</evidence>
<dbReference type="InterPro" id="IPR001909">
    <property type="entry name" value="KRAB"/>
</dbReference>
<evidence type="ECO:0000259" key="12">
    <source>
        <dbReference type="PROSITE" id="PS50157"/>
    </source>
</evidence>